<dbReference type="EMBL" id="CP031001">
    <property type="protein sequence ID" value="QHN76224.1"/>
    <property type="molecule type" value="Genomic_DNA"/>
</dbReference>
<dbReference type="Gene3D" id="3.80.10.10">
    <property type="entry name" value="Ribonuclease Inhibitor"/>
    <property type="match status" value="2"/>
</dbReference>
<dbReference type="PANTHER" id="PTHR11017:SF512">
    <property type="entry name" value="ADP-RIBOSYL CYCLASE_CYCLIC ADP-RIBOSE HYDROLASE"/>
    <property type="match status" value="1"/>
</dbReference>
<dbReference type="InterPro" id="IPR011713">
    <property type="entry name" value="Leu-rich_rpt_3"/>
</dbReference>
<dbReference type="Pfam" id="PF00931">
    <property type="entry name" value="NB-ARC"/>
    <property type="match status" value="1"/>
</dbReference>
<dbReference type="InterPro" id="IPR058192">
    <property type="entry name" value="WHD_ROQ1-like"/>
</dbReference>
<dbReference type="InterPro" id="IPR036390">
    <property type="entry name" value="WH_DNA-bd_sf"/>
</dbReference>
<dbReference type="Pfam" id="PF01582">
    <property type="entry name" value="TIR"/>
    <property type="match status" value="1"/>
</dbReference>
<dbReference type="InterPro" id="IPR044974">
    <property type="entry name" value="Disease_R_plants"/>
</dbReference>
<evidence type="ECO:0000256" key="2">
    <source>
        <dbReference type="ARBA" id="ARBA00022737"/>
    </source>
</evidence>
<dbReference type="Pfam" id="PF07725">
    <property type="entry name" value="LRR_3"/>
    <property type="match status" value="1"/>
</dbReference>
<feature type="domain" description="TIR" evidence="5">
    <location>
        <begin position="16"/>
        <end position="185"/>
    </location>
</feature>
<dbReference type="GO" id="GO:0043531">
    <property type="term" value="F:ADP binding"/>
    <property type="evidence" value="ECO:0007669"/>
    <property type="project" value="InterPro"/>
</dbReference>
<dbReference type="SUPFAM" id="SSF52058">
    <property type="entry name" value="L domain-like"/>
    <property type="match status" value="1"/>
</dbReference>
<sequence length="1214" mass="139153">MAFSDVYSPPTPPPLTKYDVFISFNGKDTRNGFTSHLHSALCRNQIETFIDYRIEKGGEIWEELVQAIRDSSVYLVIFSEHYASSKWCLRELAEIIELTNMMEKGHHRIIPVFYRIEPTHVRKQTGSYYNVFADYDRNLNYRLVRQWRKALFHAANISGFEYQPHHSRTESDLIEGIVQMIVRKLDQKYTNELRSPFIHDQNYACIESVLINSQEVRTIGIWGMGGIGKTTIAAAIFQEFSPKYQGSCFLANVREESSRHGLSYIFNRLLSELLQEHVHITTPKIVSSAILRRLRRKKVFIVLDDVNTSELLENLLGVGQDYLGVGSKVIVTTRDKHVLLSRSVDHIHEVTEMNEENSLKLFSLNAFNRTHPPENEYWELSKRALAYARGNPLALKVLGSFLHSKSEKEWDNALTKLKRIPNADIQKVLRLSFNELDDTEKDIFLDIACFFKGEEKEKVIRILNECGFFADIGIRNLLDKALISIATNKSIQMHDLLQEMGHKIVCEESLKNPGKRSRVWHPDEICDILKNDKGSATIETIYLDMTERTEICISSDALRKMPKLRLLAFANDNGYGQKRVDYTLSLPTNLELPNDLRYIQWDGCPLKSLSTTSWPSKLVELSMPYSDLEKLWDEPLNFPILELIYLASSKRMIECPDLSGAPNLKEVWVNGCDKLAHLHPSILSLPKLSGLCVFGCTELKSLSCTTCSPSLKDVVAYNCPNMQEFSIPISKDNSHINLHLRSTALKQLPSSIVHLQNLDNFSFPISDLLMDLPEKFTNQIILSDPNNHECDTVATLSTILPSPMFHYLKELKFDRCPSLTELPDNISLLSSLLLITIHDTNIMTFPESIKNLPRLKLLFICHCERLQLVPELPPSLQAFKAWDCKSLSTVSSSTEQLKRQQGTTFAFLNCVKLEEESCFTILKDAIVRAEAQQLSPTLEENRNEEFIVDYGDSFLSEHDVSVGKVCYFLPIRGSKLDDLFHHCSSQNSISIQLPLSSNFSGFIFYLVVPRIQPCDKGDIEMSFGFECYLETSWGQRIHKASLSSLRWRNCVYIGFQMNLLSDHVLLWYDSQCCKQIMEIIRRRKAIDDDDQNANLEVKFFARLPNKEQVAIKACGIRWIYPNMEEESRGCRFKRSRDVFELEAIASPHKEKGFESDDEGEELVPPAKKFKHSLMEVESVENLRKKLEQLLHIQFDGGSLSAEIKLGYNVYSIYN</sequence>
<keyword evidence="3" id="KW-0611">Plant defense</keyword>
<dbReference type="PROSITE" id="PS50104">
    <property type="entry name" value="TIR"/>
    <property type="match status" value="1"/>
</dbReference>
<keyword evidence="2" id="KW-0677">Repeat</keyword>
<dbReference type="SUPFAM" id="SSF46785">
    <property type="entry name" value="Winged helix' DNA-binding domain"/>
    <property type="match status" value="1"/>
</dbReference>
<dbReference type="PANTHER" id="PTHR11017">
    <property type="entry name" value="LEUCINE-RICH REPEAT-CONTAINING PROTEIN"/>
    <property type="match status" value="1"/>
</dbReference>
<dbReference type="Proteomes" id="UP000464620">
    <property type="component" value="Chromosome B09"/>
</dbReference>
<evidence type="ECO:0000313" key="6">
    <source>
        <dbReference type="EMBL" id="QHN76223.1"/>
    </source>
</evidence>
<dbReference type="SMART" id="SM00255">
    <property type="entry name" value="TIR"/>
    <property type="match status" value="1"/>
</dbReference>
<dbReference type="GO" id="GO:0007165">
    <property type="term" value="P:signal transduction"/>
    <property type="evidence" value="ECO:0007669"/>
    <property type="project" value="InterPro"/>
</dbReference>
<accession>A0A6B9V446</accession>
<evidence type="ECO:0000313" key="7">
    <source>
        <dbReference type="Proteomes" id="UP000464620"/>
    </source>
</evidence>
<keyword evidence="1" id="KW-0433">Leucine-rich repeat</keyword>
<dbReference type="Pfam" id="PF23282">
    <property type="entry name" value="WHD_ROQ1"/>
    <property type="match status" value="1"/>
</dbReference>
<dbReference type="SUPFAM" id="SSF52540">
    <property type="entry name" value="P-loop containing nucleoside triphosphate hydrolases"/>
    <property type="match status" value="1"/>
</dbReference>
<dbReference type="GO" id="GO:0006952">
    <property type="term" value="P:defense response"/>
    <property type="evidence" value="ECO:0007669"/>
    <property type="project" value="UniProtKB-KW"/>
</dbReference>
<reference evidence="6 7" key="1">
    <citation type="submission" date="2020-01" db="EMBL/GenBank/DDBJ databases">
        <title>Genome sequence of Arachis hypogaea, cultivar Shitouqi.</title>
        <authorList>
            <person name="Zhuang W."/>
            <person name="Chen H."/>
            <person name="Varshney R."/>
            <person name="Wang D."/>
            <person name="Ming R."/>
        </authorList>
    </citation>
    <scope>NUCLEOTIDE SEQUENCE [LARGE SCALE GENOMIC DNA]</scope>
    <source>
        <tissue evidence="6">Young leaf</tissue>
    </source>
</reference>
<dbReference type="Gene3D" id="1.10.8.430">
    <property type="entry name" value="Helical domain of apoptotic protease-activating factors"/>
    <property type="match status" value="1"/>
</dbReference>
<organism evidence="6 7">
    <name type="scientific">Arachis hypogaea</name>
    <name type="common">Peanut</name>
    <dbReference type="NCBI Taxonomy" id="3818"/>
    <lineage>
        <taxon>Eukaryota</taxon>
        <taxon>Viridiplantae</taxon>
        <taxon>Streptophyta</taxon>
        <taxon>Embryophyta</taxon>
        <taxon>Tracheophyta</taxon>
        <taxon>Spermatophyta</taxon>
        <taxon>Magnoliopsida</taxon>
        <taxon>eudicotyledons</taxon>
        <taxon>Gunneridae</taxon>
        <taxon>Pentapetalae</taxon>
        <taxon>rosids</taxon>
        <taxon>fabids</taxon>
        <taxon>Fabales</taxon>
        <taxon>Fabaceae</taxon>
        <taxon>Papilionoideae</taxon>
        <taxon>50 kb inversion clade</taxon>
        <taxon>dalbergioids sensu lato</taxon>
        <taxon>Dalbergieae</taxon>
        <taxon>Pterocarpus clade</taxon>
        <taxon>Arachis</taxon>
    </lineage>
</organism>
<dbReference type="SUPFAM" id="SSF52200">
    <property type="entry name" value="Toll/Interleukin receptor TIR domain"/>
    <property type="match status" value="1"/>
</dbReference>
<gene>
    <name evidence="6" type="ORF">DS421_19g642010</name>
</gene>
<dbReference type="InterPro" id="IPR035897">
    <property type="entry name" value="Toll_tir_struct_dom_sf"/>
</dbReference>
<dbReference type="FunFam" id="3.40.50.10140:FF:000007">
    <property type="entry name" value="Disease resistance protein (TIR-NBS-LRR class)"/>
    <property type="match status" value="1"/>
</dbReference>
<evidence type="ECO:0000256" key="4">
    <source>
        <dbReference type="ARBA" id="ARBA00023027"/>
    </source>
</evidence>
<dbReference type="AlphaFoldDB" id="A0A6B9V446"/>
<evidence type="ECO:0000256" key="3">
    <source>
        <dbReference type="ARBA" id="ARBA00022821"/>
    </source>
</evidence>
<dbReference type="InterPro" id="IPR027417">
    <property type="entry name" value="P-loop_NTPase"/>
</dbReference>
<dbReference type="SMART" id="SM00382">
    <property type="entry name" value="AAA"/>
    <property type="match status" value="1"/>
</dbReference>
<dbReference type="InterPro" id="IPR032675">
    <property type="entry name" value="LRR_dom_sf"/>
</dbReference>
<dbReference type="PRINTS" id="PR00364">
    <property type="entry name" value="DISEASERSIST"/>
</dbReference>
<dbReference type="InterPro" id="IPR003593">
    <property type="entry name" value="AAA+_ATPase"/>
</dbReference>
<dbReference type="InterPro" id="IPR042197">
    <property type="entry name" value="Apaf_helical"/>
</dbReference>
<keyword evidence="4" id="KW-0520">NAD</keyword>
<evidence type="ECO:0000256" key="1">
    <source>
        <dbReference type="ARBA" id="ARBA00022614"/>
    </source>
</evidence>
<protein>
    <submittedName>
        <fullName evidence="6">TMV resistance protein N</fullName>
    </submittedName>
</protein>
<dbReference type="Gene3D" id="3.40.50.300">
    <property type="entry name" value="P-loop containing nucleotide triphosphate hydrolases"/>
    <property type="match status" value="1"/>
</dbReference>
<evidence type="ECO:0000259" key="5">
    <source>
        <dbReference type="PROSITE" id="PS50104"/>
    </source>
</evidence>
<proteinExistence type="predicted"/>
<dbReference type="EMBL" id="CP031001">
    <property type="protein sequence ID" value="QHN76223.1"/>
    <property type="molecule type" value="Genomic_DNA"/>
</dbReference>
<name>A0A6B9V446_ARAHY</name>
<dbReference type="InterPro" id="IPR000157">
    <property type="entry name" value="TIR_dom"/>
</dbReference>
<dbReference type="InterPro" id="IPR002182">
    <property type="entry name" value="NB-ARC"/>
</dbReference>
<dbReference type="Gene3D" id="3.40.50.10140">
    <property type="entry name" value="Toll/interleukin-1 receptor homology (TIR) domain"/>
    <property type="match status" value="1"/>
</dbReference>